<dbReference type="NCBIfam" id="TIGR01568">
    <property type="entry name" value="A_thal_3678"/>
    <property type="match status" value="1"/>
</dbReference>
<reference evidence="10 11" key="1">
    <citation type="submission" date="2024-01" db="EMBL/GenBank/DDBJ databases">
        <title>The genomes of 5 underutilized Papilionoideae crops provide insights into root nodulation and disease resistance.</title>
        <authorList>
            <person name="Yuan L."/>
        </authorList>
    </citation>
    <scope>NUCLEOTIDE SEQUENCE [LARGE SCALE GENOMIC DNA]</scope>
    <source>
        <strain evidence="10">LY-2023</strain>
        <tissue evidence="10">Leaf</tissue>
    </source>
</reference>
<keyword evidence="8" id="KW-0472">Membrane</keyword>
<dbReference type="AlphaFoldDB" id="A0AAN9JAE7"/>
<evidence type="ECO:0000256" key="1">
    <source>
        <dbReference type="ARBA" id="ARBA00004123"/>
    </source>
</evidence>
<keyword evidence="8" id="KW-0812">Transmembrane</keyword>
<sequence>MKPIPISISKVLKAKKMPKNIQKSLQDYLSKIKSPRSQLQLPSKKWILSGCKHPRTPSFALEDKKNKANKDDEATLADVDRFLFENFKSLYLKDDDNDDKNNKSVISEEETLTHTTNGKAPKLGPILFDSSRRFEEYSTHDLFMSGEATTDDAGSSSNISTTMDNSSSENEGATVPENCVVVVACSPSPYEDFRRSMEGIVEARMRNDEKVDWDLMEELLFCHINLNHKKTHKFILSAFVDVISAMRRQPETKPKPRSVRTVRIGREVRKKTKEVTLEFGFHSNFHAWCISLRILPKLSSLAIAGEEHSNFLSTNSFFSILTIWNIFFSSLSLFIYFNVARNQ</sequence>
<evidence type="ECO:0000256" key="3">
    <source>
        <dbReference type="ARBA" id="ARBA00023015"/>
    </source>
</evidence>
<dbReference type="GO" id="GO:0045892">
    <property type="term" value="P:negative regulation of DNA-templated transcription"/>
    <property type="evidence" value="ECO:0007669"/>
    <property type="project" value="UniProtKB-UniRule"/>
</dbReference>
<evidence type="ECO:0000256" key="8">
    <source>
        <dbReference type="SAM" id="Phobius"/>
    </source>
</evidence>
<gene>
    <name evidence="10" type="ORF">RJT34_17063</name>
</gene>
<dbReference type="PANTHER" id="PTHR33057">
    <property type="entry name" value="TRANSCRIPTION REPRESSOR OFP7-RELATED"/>
    <property type="match status" value="1"/>
</dbReference>
<dbReference type="EMBL" id="JAYKXN010000004">
    <property type="protein sequence ID" value="KAK7294178.1"/>
    <property type="molecule type" value="Genomic_DNA"/>
</dbReference>
<feature type="domain" description="OVATE" evidence="9">
    <location>
        <begin position="182"/>
        <end position="245"/>
    </location>
</feature>
<protein>
    <recommendedName>
        <fullName evidence="6">Transcription repressor</fullName>
    </recommendedName>
    <alternativeName>
        <fullName evidence="6">Ovate family protein</fullName>
    </alternativeName>
</protein>
<comment type="function">
    <text evidence="6">Transcriptional repressor that regulates multiple aspects of plant growth and development.</text>
</comment>
<keyword evidence="5 6" id="KW-0539">Nucleus</keyword>
<dbReference type="InterPro" id="IPR038933">
    <property type="entry name" value="Ovate"/>
</dbReference>
<organism evidence="10 11">
    <name type="scientific">Clitoria ternatea</name>
    <name type="common">Butterfly pea</name>
    <dbReference type="NCBI Taxonomy" id="43366"/>
    <lineage>
        <taxon>Eukaryota</taxon>
        <taxon>Viridiplantae</taxon>
        <taxon>Streptophyta</taxon>
        <taxon>Embryophyta</taxon>
        <taxon>Tracheophyta</taxon>
        <taxon>Spermatophyta</taxon>
        <taxon>Magnoliopsida</taxon>
        <taxon>eudicotyledons</taxon>
        <taxon>Gunneridae</taxon>
        <taxon>Pentapetalae</taxon>
        <taxon>rosids</taxon>
        <taxon>fabids</taxon>
        <taxon>Fabales</taxon>
        <taxon>Fabaceae</taxon>
        <taxon>Papilionoideae</taxon>
        <taxon>50 kb inversion clade</taxon>
        <taxon>NPAAA clade</taxon>
        <taxon>indigoferoid/millettioid clade</taxon>
        <taxon>Phaseoleae</taxon>
        <taxon>Clitoria</taxon>
    </lineage>
</organism>
<keyword evidence="4 6" id="KW-0804">Transcription</keyword>
<feature type="region of interest" description="Disordered" evidence="7">
    <location>
        <begin position="146"/>
        <end position="173"/>
    </location>
</feature>
<comment type="subcellular location">
    <subcellularLocation>
        <location evidence="1 6">Nucleus</location>
    </subcellularLocation>
</comment>
<feature type="transmembrane region" description="Helical" evidence="8">
    <location>
        <begin position="317"/>
        <end position="339"/>
    </location>
</feature>
<keyword evidence="11" id="KW-1185">Reference proteome</keyword>
<evidence type="ECO:0000259" key="9">
    <source>
        <dbReference type="PROSITE" id="PS51754"/>
    </source>
</evidence>
<dbReference type="GO" id="GO:0005634">
    <property type="term" value="C:nucleus"/>
    <property type="evidence" value="ECO:0007669"/>
    <property type="project" value="UniProtKB-SubCell"/>
</dbReference>
<evidence type="ECO:0000313" key="11">
    <source>
        <dbReference type="Proteomes" id="UP001359559"/>
    </source>
</evidence>
<keyword evidence="2 6" id="KW-0678">Repressor</keyword>
<dbReference type="InterPro" id="IPR006458">
    <property type="entry name" value="Ovate_C"/>
</dbReference>
<comment type="caution">
    <text evidence="10">The sequence shown here is derived from an EMBL/GenBank/DDBJ whole genome shotgun (WGS) entry which is preliminary data.</text>
</comment>
<accession>A0AAN9JAE7</accession>
<dbReference type="Proteomes" id="UP001359559">
    <property type="component" value="Unassembled WGS sequence"/>
</dbReference>
<name>A0AAN9JAE7_CLITE</name>
<proteinExistence type="predicted"/>
<dbReference type="PANTHER" id="PTHR33057:SF203">
    <property type="entry name" value="TRANSCRIPTION REPRESSOR"/>
    <property type="match status" value="1"/>
</dbReference>
<evidence type="ECO:0000256" key="4">
    <source>
        <dbReference type="ARBA" id="ARBA00023163"/>
    </source>
</evidence>
<evidence type="ECO:0000256" key="6">
    <source>
        <dbReference type="RuleBase" id="RU367028"/>
    </source>
</evidence>
<evidence type="ECO:0000256" key="2">
    <source>
        <dbReference type="ARBA" id="ARBA00022491"/>
    </source>
</evidence>
<evidence type="ECO:0000256" key="7">
    <source>
        <dbReference type="SAM" id="MobiDB-lite"/>
    </source>
</evidence>
<evidence type="ECO:0000256" key="5">
    <source>
        <dbReference type="ARBA" id="ARBA00023242"/>
    </source>
</evidence>
<keyword evidence="3 6" id="KW-0805">Transcription regulation</keyword>
<evidence type="ECO:0000313" key="10">
    <source>
        <dbReference type="EMBL" id="KAK7294178.1"/>
    </source>
</evidence>
<keyword evidence="8" id="KW-1133">Transmembrane helix</keyword>
<dbReference type="Pfam" id="PF04844">
    <property type="entry name" value="Ovate"/>
    <property type="match status" value="1"/>
</dbReference>
<feature type="compositionally biased region" description="Polar residues" evidence="7">
    <location>
        <begin position="152"/>
        <end position="171"/>
    </location>
</feature>
<dbReference type="PROSITE" id="PS51754">
    <property type="entry name" value="OVATE"/>
    <property type="match status" value="1"/>
</dbReference>